<dbReference type="InterPro" id="IPR027521">
    <property type="entry name" value="Usb1"/>
</dbReference>
<dbReference type="PANTHER" id="PTHR12496">
    <property type="entry name" value="CGI-41 METHYLTRANSFERASE"/>
    <property type="match status" value="1"/>
</dbReference>
<name>A0A5N5QVW6_9AGAM</name>
<feature type="region of interest" description="Disordered" evidence="1">
    <location>
        <begin position="1083"/>
        <end position="1106"/>
    </location>
</feature>
<dbReference type="SUPFAM" id="SSF53335">
    <property type="entry name" value="S-adenosyl-L-methionine-dependent methyltransferases"/>
    <property type="match status" value="1"/>
</dbReference>
<dbReference type="InterPro" id="IPR029063">
    <property type="entry name" value="SAM-dependent_MTases_sf"/>
</dbReference>
<comment type="caution">
    <text evidence="3">The sequence shown here is derived from an EMBL/GenBank/DDBJ whole genome shotgun (WGS) entry which is preliminary data.</text>
</comment>
<dbReference type="Gene3D" id="1.20.1280.50">
    <property type="match status" value="1"/>
</dbReference>
<dbReference type="Gene3D" id="3.90.1140.10">
    <property type="entry name" value="Cyclic phosphodiesterase"/>
    <property type="match status" value="1"/>
</dbReference>
<feature type="region of interest" description="Disordered" evidence="1">
    <location>
        <begin position="114"/>
        <end position="136"/>
    </location>
</feature>
<dbReference type="Proteomes" id="UP000383932">
    <property type="component" value="Unassembled WGS sequence"/>
</dbReference>
<evidence type="ECO:0000259" key="2">
    <source>
        <dbReference type="Pfam" id="PF13679"/>
    </source>
</evidence>
<dbReference type="InterPro" id="IPR052220">
    <property type="entry name" value="METTL25"/>
</dbReference>
<dbReference type="GO" id="GO:0034477">
    <property type="term" value="P:U6 snRNA 3'-end processing"/>
    <property type="evidence" value="ECO:0007669"/>
    <property type="project" value="InterPro"/>
</dbReference>
<dbReference type="OrthoDB" id="8048523at2759"/>
<dbReference type="InterPro" id="IPR025714">
    <property type="entry name" value="Methyltranfer_dom"/>
</dbReference>
<dbReference type="GO" id="GO:0019005">
    <property type="term" value="C:SCF ubiquitin ligase complex"/>
    <property type="evidence" value="ECO:0007669"/>
    <property type="project" value="InterPro"/>
</dbReference>
<keyword evidence="4" id="KW-1185">Reference proteome</keyword>
<sequence>MDYLCEEAGRFQWTLSSPTSCASPIEFAVGSSQWSLKPISDPPIIRGALVTAHDGDLLPDTAPQWTFQHVDSTFRNTIISHSGRLSESGATAFPISRKLSIPSGRQRPRIIIDSPVPSELGNKGTPGSTTPMFPPRERARGLDSPTLGLFHTLLPLSPALSSNQLKLVPPRAWSPMPSHNQLLQPPPSAVSGTSTPRATSIVHVPTIVESDSESELEETPSLRRTLDSLDHSLSKLLEERIIVQNRLARAASRLSPVSRIPTEILARVFEFGVNANGTRIEIGSEAFAPLPETCRLFLGVVRRVCRMWKEVADSTPSLWSSIIIDMHNPLRNAEIRLERSHSAPLDIQVIFTDRIMYAGNVTDTLMDAFDLLRPHIGRWRSLRVEVPGYAHARAVLRSCSGSAPCLKEFSLYVGAPKLARNLQELPWVMENTTSLTALSLASVNFGWNAITTPFRNLSSLYLSDYWISSAPSSLQLLNIINACSATLTDLSLRNMSDCENDEEQELLDNLYYIPQIALPRLKRATFYFCGSSRLSIFLGRLALPALEHLEMSYLDDISVPVGLLCRQKTGDMPLETLIINSSLIVEEQLVQLLQRLPALRHLELADCEDVSPFLPTTRIQELSNSEEWLCPNLQRLSIDGFTNEAKQAMRPTDTRAAYSPLSSNFAGYSTMMSRALVDYAGESEDESESEMLNQVVDILGQVKRKIDILGSPNKKSKILPKLDSSLFTPAPVDDPSKYQGRKRTIPYVEGQFIAHVYIPVKLGGELLTLLKDIVQRAQAADPAWCSLLEPQSTTSQPSTLQSSSKSYLHLSLSRPTPLRAHQRDDFRKEVRRAALKYNRFPASFAQLITLTNDDKSRIFLCAEIGAGHEEVSTIGAAPSPSDTSLRQLPYYPEPRFHISIAWILAPEPSTCVSSKHDPEKDFREMEQDTFLSNIASLVEQLQSRFSKQLLALGKFDIETMPSTATRALPFIMNLPTGFDPGSVAHYISELNLFLSSPLVESLIQSHPNEVATRQKWIFKSNVDSDSDWWAWAGKVDTKHREALVEALIQSAISRQSISPDIPLHPSLRDLIDQVARLRLPRDAEGVTHAGSTEREHHTPGMSPKKAHEVEHLSNLIDSTYETVSQNSTRLIVDVGAGQGYLSHKLAEHDGTRVLALDGDEGQTEGATLRSKGFSHAERQQARKQEGSSPRDSEHQPNHDEPPPVIHRTLFITSNSLLHAVDEWIAGLKLDRKHTPHPVLITGLHACGSLTPAVLRCFVDLHIRSNQETSDERGWAPSALVLVGCCYNLMRSSGNILPIPKGRNPVLIDKLEDFPLSRTTARVISDTQLKLTPNHLQLAAQCPAQWTRSPSEIQRASLARRKIVWRALLARLIHNISPEIQPVEGGEHPVRLGRLPDRAYSSWDVFLRTASSKMGLSQFALNLLLAKSRVINGQLELPSQTEGLAFQLEILHILRALIGPVVESLIVVDRVRYLAEEIASPDLKVRALNVFDQLSSGSARNIALIVEPEVKLVIDN</sequence>
<feature type="compositionally biased region" description="Basic and acidic residues" evidence="1">
    <location>
        <begin position="1083"/>
        <end position="1098"/>
    </location>
</feature>
<accession>A0A5N5QVW6</accession>
<feature type="domain" description="Methyltransferase" evidence="2">
    <location>
        <begin position="1104"/>
        <end position="1291"/>
    </location>
</feature>
<dbReference type="Pfam" id="PF09749">
    <property type="entry name" value="HVSL"/>
    <property type="match status" value="1"/>
</dbReference>
<evidence type="ECO:0000313" key="3">
    <source>
        <dbReference type="EMBL" id="KAB5595890.1"/>
    </source>
</evidence>
<dbReference type="InterPro" id="IPR047922">
    <property type="entry name" value="FBXL6_F-box"/>
</dbReference>
<dbReference type="InterPro" id="IPR032675">
    <property type="entry name" value="LRR_dom_sf"/>
</dbReference>
<reference evidence="3 4" key="1">
    <citation type="journal article" date="2019" name="Fungal Biol. Biotechnol.">
        <title>Draft genome sequence of fastidious pathogen Ceratobasidium theobromae, which causes vascular-streak dieback in Theobroma cacao.</title>
        <authorList>
            <person name="Ali S.S."/>
            <person name="Asman A."/>
            <person name="Shao J."/>
            <person name="Firmansyah A.P."/>
            <person name="Susilo A.W."/>
            <person name="Rosmana A."/>
            <person name="McMahon P."/>
            <person name="Junaid M."/>
            <person name="Guest D."/>
            <person name="Kheng T.Y."/>
            <person name="Meinhardt L.W."/>
            <person name="Bailey B.A."/>
        </authorList>
    </citation>
    <scope>NUCLEOTIDE SEQUENCE [LARGE SCALE GENOMIC DNA]</scope>
    <source>
        <strain evidence="3 4">CT2</strain>
    </source>
</reference>
<evidence type="ECO:0000256" key="1">
    <source>
        <dbReference type="SAM" id="MobiDB-lite"/>
    </source>
</evidence>
<dbReference type="Gene3D" id="3.80.10.10">
    <property type="entry name" value="Ribonuclease Inhibitor"/>
    <property type="match status" value="1"/>
</dbReference>
<dbReference type="EMBL" id="SSOP01000005">
    <property type="protein sequence ID" value="KAB5595890.1"/>
    <property type="molecule type" value="Genomic_DNA"/>
</dbReference>
<dbReference type="CDD" id="cd22119">
    <property type="entry name" value="F-box_FBXL6"/>
    <property type="match status" value="1"/>
</dbReference>
<feature type="compositionally biased region" description="Basic and acidic residues" evidence="1">
    <location>
        <begin position="1174"/>
        <end position="1201"/>
    </location>
</feature>
<dbReference type="PANTHER" id="PTHR12496:SF0">
    <property type="entry name" value="METHYLTRANSFERASE DOMAIN-CONTAINING PROTEIN"/>
    <property type="match status" value="1"/>
</dbReference>
<dbReference type="GO" id="GO:0004518">
    <property type="term" value="F:nuclease activity"/>
    <property type="evidence" value="ECO:0007669"/>
    <property type="project" value="InterPro"/>
</dbReference>
<gene>
    <name evidence="3" type="ORF">CTheo_654</name>
</gene>
<feature type="region of interest" description="Disordered" evidence="1">
    <location>
        <begin position="1159"/>
        <end position="1204"/>
    </location>
</feature>
<organism evidence="3 4">
    <name type="scientific">Ceratobasidium theobromae</name>
    <dbReference type="NCBI Taxonomy" id="1582974"/>
    <lineage>
        <taxon>Eukaryota</taxon>
        <taxon>Fungi</taxon>
        <taxon>Dikarya</taxon>
        <taxon>Basidiomycota</taxon>
        <taxon>Agaricomycotina</taxon>
        <taxon>Agaricomycetes</taxon>
        <taxon>Cantharellales</taxon>
        <taxon>Ceratobasidiaceae</taxon>
        <taxon>Ceratobasidium</taxon>
    </lineage>
</organism>
<dbReference type="SUPFAM" id="SSF52047">
    <property type="entry name" value="RNI-like"/>
    <property type="match status" value="1"/>
</dbReference>
<evidence type="ECO:0000313" key="4">
    <source>
        <dbReference type="Proteomes" id="UP000383932"/>
    </source>
</evidence>
<proteinExistence type="predicted"/>
<protein>
    <submittedName>
        <fullName evidence="3">F-box-like domain-containing protein</fullName>
    </submittedName>
</protein>
<dbReference type="Pfam" id="PF13679">
    <property type="entry name" value="Methyltransf_32"/>
    <property type="match status" value="1"/>
</dbReference>